<dbReference type="RefSeq" id="WP_241239815.1">
    <property type="nucleotide sequence ID" value="NZ_CP034588.1"/>
</dbReference>
<dbReference type="GO" id="GO:0046872">
    <property type="term" value="F:metal ion binding"/>
    <property type="evidence" value="ECO:0007669"/>
    <property type="project" value="UniProtKB-KW"/>
</dbReference>
<name>A0A316GDM2_9RHOB</name>
<dbReference type="InterPro" id="IPR038404">
    <property type="entry name" value="TRAP_DctP_sf"/>
</dbReference>
<dbReference type="InterPro" id="IPR026289">
    <property type="entry name" value="SBP_TakP-like"/>
</dbReference>
<dbReference type="Proteomes" id="UP000245390">
    <property type="component" value="Unassembled WGS sequence"/>
</dbReference>
<dbReference type="EMBL" id="QGGV01000001">
    <property type="protein sequence ID" value="PWK59071.1"/>
    <property type="molecule type" value="Genomic_DNA"/>
</dbReference>
<evidence type="ECO:0000256" key="4">
    <source>
        <dbReference type="PIRSR" id="PIRSR039026-1"/>
    </source>
</evidence>
<keyword evidence="5" id="KW-0479">Metal-binding</keyword>
<dbReference type="CDD" id="cd13604">
    <property type="entry name" value="PBP2_TRAP_ketoacid_lactate_like"/>
    <property type="match status" value="1"/>
</dbReference>
<dbReference type="AlphaFoldDB" id="A0A316GDM2"/>
<gene>
    <name evidence="7" type="ORF">C8D95_101893</name>
</gene>
<dbReference type="Gene3D" id="3.40.190.10">
    <property type="entry name" value="Periplasmic binding protein-like II"/>
    <property type="match status" value="1"/>
</dbReference>
<keyword evidence="3" id="KW-0574">Periplasm</keyword>
<feature type="signal peptide" evidence="6">
    <location>
        <begin position="1"/>
        <end position="26"/>
    </location>
</feature>
<feature type="chain" id="PRO_5016371676" evidence="6">
    <location>
        <begin position="27"/>
        <end position="361"/>
    </location>
</feature>
<dbReference type="GO" id="GO:0055085">
    <property type="term" value="P:transmembrane transport"/>
    <property type="evidence" value="ECO:0007669"/>
    <property type="project" value="InterPro"/>
</dbReference>
<keyword evidence="2 6" id="KW-0732">Signal</keyword>
<organism evidence="7 8">
    <name type="scientific">Silicimonas algicola</name>
    <dbReference type="NCBI Taxonomy" id="1826607"/>
    <lineage>
        <taxon>Bacteria</taxon>
        <taxon>Pseudomonadati</taxon>
        <taxon>Pseudomonadota</taxon>
        <taxon>Alphaproteobacteria</taxon>
        <taxon>Rhodobacterales</taxon>
        <taxon>Paracoccaceae</taxon>
    </lineage>
</organism>
<comment type="subcellular location">
    <subcellularLocation>
        <location evidence="1">Periplasm</location>
    </subcellularLocation>
</comment>
<evidence type="ECO:0000256" key="3">
    <source>
        <dbReference type="ARBA" id="ARBA00022764"/>
    </source>
</evidence>
<dbReference type="GO" id="GO:0042597">
    <property type="term" value="C:periplasmic space"/>
    <property type="evidence" value="ECO:0007669"/>
    <property type="project" value="UniProtKB-SubCell"/>
</dbReference>
<feature type="binding site" evidence="4">
    <location>
        <position position="176"/>
    </location>
    <ligand>
        <name>substrate</name>
    </ligand>
</feature>
<feature type="binding site" evidence="5">
    <location>
        <position position="239"/>
    </location>
    <ligand>
        <name>substrate</name>
    </ligand>
</feature>
<feature type="binding site" evidence="5">
    <location>
        <position position="214"/>
    </location>
    <ligand>
        <name>Na(+)</name>
        <dbReference type="ChEBI" id="CHEBI:29101"/>
    </ligand>
</feature>
<evidence type="ECO:0000256" key="1">
    <source>
        <dbReference type="ARBA" id="ARBA00004418"/>
    </source>
</evidence>
<evidence type="ECO:0000256" key="2">
    <source>
        <dbReference type="ARBA" id="ARBA00022729"/>
    </source>
</evidence>
<dbReference type="PANTHER" id="PTHR33376:SF5">
    <property type="entry name" value="EXTRACYTOPLASMIC SOLUTE RECEPTOR PROTEIN"/>
    <property type="match status" value="1"/>
</dbReference>
<dbReference type="GO" id="GO:0031317">
    <property type="term" value="C:tripartite ATP-independent periplasmic transporter complex"/>
    <property type="evidence" value="ECO:0007669"/>
    <property type="project" value="InterPro"/>
</dbReference>
<comment type="caution">
    <text evidence="7">The sequence shown here is derived from an EMBL/GenBank/DDBJ whole genome shotgun (WGS) entry which is preliminary data.</text>
</comment>
<accession>A0A316GDM2</accession>
<keyword evidence="8" id="KW-1185">Reference proteome</keyword>
<feature type="binding site" evidence="5">
    <location>
        <position position="213"/>
    </location>
    <ligand>
        <name>substrate</name>
    </ligand>
</feature>
<evidence type="ECO:0000256" key="5">
    <source>
        <dbReference type="PIRSR" id="PIRSR039026-2"/>
    </source>
</evidence>
<evidence type="ECO:0000313" key="7">
    <source>
        <dbReference type="EMBL" id="PWK59071.1"/>
    </source>
</evidence>
<dbReference type="InterPro" id="IPR018389">
    <property type="entry name" value="DctP_fam"/>
</dbReference>
<dbReference type="PANTHER" id="PTHR33376">
    <property type="match status" value="1"/>
</dbReference>
<reference evidence="7 8" key="1">
    <citation type="submission" date="2018-05" db="EMBL/GenBank/DDBJ databases">
        <title>Genomic Encyclopedia of Type Strains, Phase IV (KMG-IV): sequencing the most valuable type-strain genomes for metagenomic binning, comparative biology and taxonomic classification.</title>
        <authorList>
            <person name="Goeker M."/>
        </authorList>
    </citation>
    <scope>NUCLEOTIDE SEQUENCE [LARGE SCALE GENOMIC DNA]</scope>
    <source>
        <strain evidence="7 8">DSM 103371</strain>
    </source>
</reference>
<protein>
    <submittedName>
        <fullName evidence="7">TRAP-type mannitol/chloroaromatic compound transport system substrate-binding protein</fullName>
    </submittedName>
</protein>
<proteinExistence type="predicted"/>
<evidence type="ECO:0000256" key="6">
    <source>
        <dbReference type="SAM" id="SignalP"/>
    </source>
</evidence>
<dbReference type="PIRSF" id="PIRSF039026">
    <property type="entry name" value="SiaP"/>
    <property type="match status" value="1"/>
</dbReference>
<dbReference type="Gene3D" id="3.40.190.170">
    <property type="entry name" value="Bacterial extracellular solute-binding protein, family 7"/>
    <property type="match status" value="1"/>
</dbReference>
<evidence type="ECO:0000313" key="8">
    <source>
        <dbReference type="Proteomes" id="UP000245390"/>
    </source>
</evidence>
<feature type="binding site" evidence="4">
    <location>
        <position position="155"/>
    </location>
    <ligand>
        <name>substrate</name>
    </ligand>
</feature>
<sequence>MMRSKLLPGGAIVATALAATAVPAVAEIDEVRWAVPISFASTLTALGDTLPWVAERLAEVSDGKIQFEVVEPGAMIPALAVFESAATGQIEAGYSWMGYERGQVPASALFGATPFGLEPHGYVAWMYQGGGNELLRETFEPFGVYPILCGTIPPEAAGWFTFPIENVDQLAGLKFRAAGIGGEIMKELGMSVTVLPGGELYQALETGVLDATEFSLPTVDEQLGFFQVAKFYHMPGWHQPSTSQFLYVNADVWSGLSPQTQSVIETTCMAGTLYAMARGEALQGPVLSSFEEKGVTAQQLPEGVLQAFRDATEVVMDRESAADPQFAKVYTAMKEFQASMQPWHELGYLPRDWTWDDESSQ</sequence>
<dbReference type="Pfam" id="PF03480">
    <property type="entry name" value="DctP"/>
    <property type="match status" value="1"/>
</dbReference>